<dbReference type="AlphaFoldDB" id="A0A383D725"/>
<evidence type="ECO:0000313" key="1">
    <source>
        <dbReference type="EMBL" id="SVE40347.1"/>
    </source>
</evidence>
<organism evidence="1">
    <name type="scientific">marine metagenome</name>
    <dbReference type="NCBI Taxonomy" id="408172"/>
    <lineage>
        <taxon>unclassified sequences</taxon>
        <taxon>metagenomes</taxon>
        <taxon>ecological metagenomes</taxon>
    </lineage>
</organism>
<protein>
    <submittedName>
        <fullName evidence="1">Uncharacterized protein</fullName>
    </submittedName>
</protein>
<sequence length="60" mass="6749">MRWTDEETQKETSRGFKCPEYGGKLGGLLLVNPADLSDPLHVVESSKCKNWIPAHIFQSC</sequence>
<accession>A0A383D725</accession>
<gene>
    <name evidence="1" type="ORF">METZ01_LOCUS493201</name>
</gene>
<reference evidence="1" key="1">
    <citation type="submission" date="2018-05" db="EMBL/GenBank/DDBJ databases">
        <authorList>
            <person name="Lanie J.A."/>
            <person name="Ng W.-L."/>
            <person name="Kazmierczak K.M."/>
            <person name="Andrzejewski T.M."/>
            <person name="Davidsen T.M."/>
            <person name="Wayne K.J."/>
            <person name="Tettelin H."/>
            <person name="Glass J.I."/>
            <person name="Rusch D."/>
            <person name="Podicherti R."/>
            <person name="Tsui H.-C.T."/>
            <person name="Winkler M.E."/>
        </authorList>
    </citation>
    <scope>NUCLEOTIDE SEQUENCE</scope>
</reference>
<proteinExistence type="predicted"/>
<dbReference type="EMBL" id="UINC01214904">
    <property type="protein sequence ID" value="SVE40347.1"/>
    <property type="molecule type" value="Genomic_DNA"/>
</dbReference>
<name>A0A383D725_9ZZZZ</name>